<dbReference type="EMBL" id="BRPK01000010">
    <property type="protein sequence ID" value="GLB41676.1"/>
    <property type="molecule type" value="Genomic_DNA"/>
</dbReference>
<feature type="compositionally biased region" description="Basic and acidic residues" evidence="1">
    <location>
        <begin position="68"/>
        <end position="77"/>
    </location>
</feature>
<feature type="region of interest" description="Disordered" evidence="1">
    <location>
        <begin position="377"/>
        <end position="477"/>
    </location>
</feature>
<feature type="region of interest" description="Disordered" evidence="1">
    <location>
        <begin position="1"/>
        <end position="173"/>
    </location>
</feature>
<keyword evidence="3" id="KW-1185">Reference proteome</keyword>
<proteinExistence type="predicted"/>
<gene>
    <name evidence="2" type="ORF">LshimejAT787_1002760</name>
</gene>
<comment type="caution">
    <text evidence="2">The sequence shown here is derived from an EMBL/GenBank/DDBJ whole genome shotgun (WGS) entry which is preliminary data.</text>
</comment>
<feature type="region of interest" description="Disordered" evidence="1">
    <location>
        <begin position="228"/>
        <end position="270"/>
    </location>
</feature>
<accession>A0A9P3PU06</accession>
<feature type="compositionally biased region" description="Low complexity" evidence="1">
    <location>
        <begin position="110"/>
        <end position="122"/>
    </location>
</feature>
<dbReference type="Proteomes" id="UP001063166">
    <property type="component" value="Unassembled WGS sequence"/>
</dbReference>
<dbReference type="OrthoDB" id="3262173at2759"/>
<evidence type="ECO:0000313" key="2">
    <source>
        <dbReference type="EMBL" id="GLB41676.1"/>
    </source>
</evidence>
<feature type="compositionally biased region" description="Low complexity" evidence="1">
    <location>
        <begin position="39"/>
        <end position="53"/>
    </location>
</feature>
<sequence>MDGEGSSPERPSVKVTYLDRQKRKRTITESSDDPSHTNSATTDTAAEDSATTARQVKDVTKVSSMKAPDSRGPKKLEVYLPGPAPKRVRRDSDESTKSAVSAKSKKSSHVRSASSISLSRTAQQVAASASTPTSTKKPASVAGTKPASSRRPASPDTEMDDGASIADSVVSTGKIRRTELERIEYFKNEPECGKLEEHRAECTRCGKFVSLGKKQKYTVRPWEIHRLRCDQKQPKSPSGHLDTNADEELDDASDKSKPTRAPLRTAEDRKAALEADPRISVVRPHEVLCRNCGRWIRLSNSQVYKDYNWRTHTLGCDAAVPSKRVATATRKLQLVNDSQVKSFTTHEVVCALCDAVVTSNGEGDYNVIHWEDHKTTCTRPLRGAPTKSNKTSTDPPLLEVSTVPFPGRPPPSSASTSTEGTLIVSDTKNNSQVHGIKRLREDDDVVDTPPDSPDARPSNRPRTETYEPPVKEAPSPAGWLMLPFKAFVRGFKESLKRA</sequence>
<name>A0A9P3PU06_LYOSH</name>
<evidence type="ECO:0000256" key="1">
    <source>
        <dbReference type="SAM" id="MobiDB-lite"/>
    </source>
</evidence>
<dbReference type="AlphaFoldDB" id="A0A9P3PU06"/>
<feature type="compositionally biased region" description="Polar residues" evidence="1">
    <location>
        <begin position="413"/>
        <end position="433"/>
    </location>
</feature>
<organism evidence="2 3">
    <name type="scientific">Lyophyllum shimeji</name>
    <name type="common">Hon-shimeji</name>
    <name type="synonym">Tricholoma shimeji</name>
    <dbReference type="NCBI Taxonomy" id="47721"/>
    <lineage>
        <taxon>Eukaryota</taxon>
        <taxon>Fungi</taxon>
        <taxon>Dikarya</taxon>
        <taxon>Basidiomycota</taxon>
        <taxon>Agaricomycotina</taxon>
        <taxon>Agaricomycetes</taxon>
        <taxon>Agaricomycetidae</taxon>
        <taxon>Agaricales</taxon>
        <taxon>Tricholomatineae</taxon>
        <taxon>Lyophyllaceae</taxon>
        <taxon>Lyophyllum</taxon>
    </lineage>
</organism>
<protein>
    <submittedName>
        <fullName evidence="2">Uncharacterized protein</fullName>
    </submittedName>
</protein>
<feature type="compositionally biased region" description="Polar residues" evidence="1">
    <location>
        <begin position="123"/>
        <end position="137"/>
    </location>
</feature>
<reference evidence="2" key="1">
    <citation type="submission" date="2022-07" db="EMBL/GenBank/DDBJ databases">
        <title>The genome of Lyophyllum shimeji provides insight into the initial evolution of ectomycorrhizal fungal genome.</title>
        <authorList>
            <person name="Kobayashi Y."/>
            <person name="Shibata T."/>
            <person name="Hirakawa H."/>
            <person name="Shigenobu S."/>
            <person name="Nishiyama T."/>
            <person name="Yamada A."/>
            <person name="Hasebe M."/>
            <person name="Kawaguchi M."/>
        </authorList>
    </citation>
    <scope>NUCLEOTIDE SEQUENCE</scope>
    <source>
        <strain evidence="2">AT787</strain>
    </source>
</reference>
<evidence type="ECO:0000313" key="3">
    <source>
        <dbReference type="Proteomes" id="UP001063166"/>
    </source>
</evidence>